<comment type="caution">
    <text evidence="1">The sequence shown here is derived from an EMBL/GenBank/DDBJ whole genome shotgun (WGS) entry which is preliminary data.</text>
</comment>
<gene>
    <name evidence="1" type="ORF">T229_02970</name>
</gene>
<evidence type="ECO:0000313" key="2">
    <source>
        <dbReference type="Proteomes" id="UP000018872"/>
    </source>
</evidence>
<evidence type="ECO:0000313" key="1">
    <source>
        <dbReference type="EMBL" id="ETK05517.1"/>
    </source>
</evidence>
<name>W2CGB4_9BACT</name>
<reference evidence="1 2" key="1">
    <citation type="submission" date="2013-11" db="EMBL/GenBank/DDBJ databases">
        <title>Single cell genomics of uncultured Tannerella BU063 (oral taxon 286).</title>
        <authorList>
            <person name="Beall C.J."/>
            <person name="Campbell A.G."/>
            <person name="Griffen A.L."/>
            <person name="Podar M."/>
            <person name="Leys E.J."/>
        </authorList>
    </citation>
    <scope>NUCLEOTIDE SEQUENCE [LARGE SCALE GENOMIC DNA]</scope>
    <source>
        <strain evidence="1">Cell 5</strain>
    </source>
</reference>
<accession>W2CGB4</accession>
<sequence>MRTTTTVFIHSLETISRRLLLILTLTPALLQAQEPATADTSSSDFPFSFTFILGKTLSAPAEIGSKVNGSSSYRLFEGPTAYLAPNTFILISKRLRKPKTLTYFDESRTYYEAYLYGIRFYIDSAKVSLYDDAIHARLDTLDQCTEDVQERFSLFTQNLSLGSFQESDYPRFTKIFSQYKTHGIGIPDWSWGSEEYVEESKSVSFTFYNPTKKTIKYIYVTVTGYNPVDDRVGTKTLTCVGPILPDESGSYSFKHVFYSSTMSAAKITGLRVQYMDKSVKIVAQPWRCVFSDEDSQFIEEVTKNLTALEVVRSE</sequence>
<dbReference type="PATRIC" id="fig|1410950.3.peg.226"/>
<proteinExistence type="predicted"/>
<protein>
    <submittedName>
        <fullName evidence="1">Uncharacterized protein</fullName>
    </submittedName>
</protein>
<dbReference type="AlphaFoldDB" id="W2CGB4"/>
<organism evidence="1 2">
    <name type="scientific">Tannerella sp. oral taxon BU063 isolate Cell 5</name>
    <dbReference type="NCBI Taxonomy" id="1410950"/>
    <lineage>
        <taxon>Bacteria</taxon>
        <taxon>Pseudomonadati</taxon>
        <taxon>Bacteroidota</taxon>
        <taxon>Bacteroidia</taxon>
        <taxon>Bacteroidales</taxon>
        <taxon>Tannerellaceae</taxon>
        <taxon>Tannerella</taxon>
    </lineage>
</organism>
<dbReference type="EMBL" id="AYYC01000508">
    <property type="protein sequence ID" value="ETK05517.1"/>
    <property type="molecule type" value="Genomic_DNA"/>
</dbReference>
<dbReference type="Proteomes" id="UP000018872">
    <property type="component" value="Unassembled WGS sequence"/>
</dbReference>